<dbReference type="Proteomes" id="UP000584642">
    <property type="component" value="Unassembled WGS sequence"/>
</dbReference>
<proteinExistence type="predicted"/>
<keyword evidence="3" id="KW-1185">Reference proteome</keyword>
<evidence type="ECO:0000259" key="1">
    <source>
        <dbReference type="Pfam" id="PF20508"/>
    </source>
</evidence>
<gene>
    <name evidence="2" type="ORF">HND93_25400</name>
</gene>
<sequence length="170" mass="19463">MAEGYEPQAFERRIDACPGGWLPEEWRWYRHSGRPQREECCGLLGGTRTDFIAHYARADIRLVTDPANRRALHGLADKEHHDILFEQYLLTACVEHHRDRPGSPYRGVGIRYGFDDPSVAFDAERAGRLGFTHVMGEKANPAFADRLERRVLRDHPDDHARCVAAADDLR</sequence>
<evidence type="ECO:0000313" key="3">
    <source>
        <dbReference type="Proteomes" id="UP000584642"/>
    </source>
</evidence>
<reference evidence="2 3" key="1">
    <citation type="submission" date="2020-05" db="EMBL/GenBank/DDBJ databases">
        <title>Azospirillum oleiclasticum sp. nov, a nitrogen-fixing and heavy crude oil-emulsifying bacterium isolated from the crude oil of Yumen Oilfield.</title>
        <authorList>
            <person name="Wu D."/>
            <person name="Cai M."/>
            <person name="Zhang X."/>
        </authorList>
    </citation>
    <scope>NUCLEOTIDE SEQUENCE [LARGE SCALE GENOMIC DNA]</scope>
    <source>
        <strain evidence="2 3">ROY-1-1-2</strain>
    </source>
</reference>
<organism evidence="2 3">
    <name type="scientific">Azospirillum oleiclasticum</name>
    <dbReference type="NCBI Taxonomy" id="2735135"/>
    <lineage>
        <taxon>Bacteria</taxon>
        <taxon>Pseudomonadati</taxon>
        <taxon>Pseudomonadota</taxon>
        <taxon>Alphaproteobacteria</taxon>
        <taxon>Rhodospirillales</taxon>
        <taxon>Azospirillaceae</taxon>
        <taxon>Azospirillum</taxon>
    </lineage>
</organism>
<feature type="domain" description="DUF6734" evidence="1">
    <location>
        <begin position="40"/>
        <end position="163"/>
    </location>
</feature>
<dbReference type="Pfam" id="PF20508">
    <property type="entry name" value="DUF6734"/>
    <property type="match status" value="1"/>
</dbReference>
<protein>
    <recommendedName>
        <fullName evidence="1">DUF6734 domain-containing protein</fullName>
    </recommendedName>
</protein>
<dbReference type="RefSeq" id="WP_180284828.1">
    <property type="nucleotide sequence ID" value="NZ_JABFDB010000023.1"/>
</dbReference>
<accession>A0ABX2TFD8</accession>
<name>A0ABX2TFD8_9PROT</name>
<evidence type="ECO:0000313" key="2">
    <source>
        <dbReference type="EMBL" id="NYZ23057.1"/>
    </source>
</evidence>
<dbReference type="EMBL" id="JABFDB010000023">
    <property type="protein sequence ID" value="NYZ23057.1"/>
    <property type="molecule type" value="Genomic_DNA"/>
</dbReference>
<dbReference type="InterPro" id="IPR046621">
    <property type="entry name" value="DUF6734"/>
</dbReference>
<comment type="caution">
    <text evidence="2">The sequence shown here is derived from an EMBL/GenBank/DDBJ whole genome shotgun (WGS) entry which is preliminary data.</text>
</comment>